<evidence type="ECO:0000256" key="10">
    <source>
        <dbReference type="SAM" id="Phobius"/>
    </source>
</evidence>
<dbReference type="PRINTS" id="PR00237">
    <property type="entry name" value="GPCRRHODOPSN"/>
</dbReference>
<comment type="subcellular location">
    <subcellularLocation>
        <location evidence="1">Cell membrane</location>
        <topology evidence="1">Multi-pass membrane protein</topology>
    </subcellularLocation>
</comment>
<dbReference type="AlphaFoldDB" id="A0A0K2TEF5"/>
<dbReference type="PROSITE" id="PS50262">
    <property type="entry name" value="G_PROTEIN_RECEP_F1_2"/>
    <property type="match status" value="1"/>
</dbReference>
<dbReference type="InterPro" id="IPR001681">
    <property type="entry name" value="Neurokn_rcpt"/>
</dbReference>
<dbReference type="InterPro" id="IPR000276">
    <property type="entry name" value="GPCR_Rhodpsn"/>
</dbReference>
<feature type="non-terminal residue" evidence="12">
    <location>
        <position position="245"/>
    </location>
</feature>
<feature type="transmembrane region" description="Helical" evidence="10">
    <location>
        <begin position="14"/>
        <end position="36"/>
    </location>
</feature>
<dbReference type="PANTHER" id="PTHR46925:SF2">
    <property type="entry name" value="G-PROTEIN COUPLED RECEPTOR TKR-1-RELATED"/>
    <property type="match status" value="1"/>
</dbReference>
<evidence type="ECO:0000256" key="9">
    <source>
        <dbReference type="ARBA" id="ARBA00023224"/>
    </source>
</evidence>
<evidence type="ECO:0000256" key="5">
    <source>
        <dbReference type="ARBA" id="ARBA00022989"/>
    </source>
</evidence>
<dbReference type="OrthoDB" id="5981855at2759"/>
<organism evidence="12">
    <name type="scientific">Lepeophtheirus salmonis</name>
    <name type="common">Salmon louse</name>
    <name type="synonym">Caligus salmonis</name>
    <dbReference type="NCBI Taxonomy" id="72036"/>
    <lineage>
        <taxon>Eukaryota</taxon>
        <taxon>Metazoa</taxon>
        <taxon>Ecdysozoa</taxon>
        <taxon>Arthropoda</taxon>
        <taxon>Crustacea</taxon>
        <taxon>Multicrustacea</taxon>
        <taxon>Hexanauplia</taxon>
        <taxon>Copepoda</taxon>
        <taxon>Siphonostomatoida</taxon>
        <taxon>Caligidae</taxon>
        <taxon>Lepeophtheirus</taxon>
    </lineage>
</organism>
<keyword evidence="8 12" id="KW-0675">Receptor</keyword>
<evidence type="ECO:0000256" key="8">
    <source>
        <dbReference type="ARBA" id="ARBA00023170"/>
    </source>
</evidence>
<feature type="domain" description="G-protein coupled receptors family 1 profile" evidence="11">
    <location>
        <begin position="1"/>
        <end position="176"/>
    </location>
</feature>
<dbReference type="PANTHER" id="PTHR46925">
    <property type="entry name" value="G-PROTEIN COUPLED RECEPTOR TKR-1-RELATED"/>
    <property type="match status" value="1"/>
</dbReference>
<evidence type="ECO:0000256" key="6">
    <source>
        <dbReference type="ARBA" id="ARBA00023040"/>
    </source>
</evidence>
<feature type="transmembrane region" description="Helical" evidence="10">
    <location>
        <begin position="117"/>
        <end position="141"/>
    </location>
</feature>
<evidence type="ECO:0000256" key="2">
    <source>
        <dbReference type="ARBA" id="ARBA00010663"/>
    </source>
</evidence>
<keyword evidence="5 10" id="KW-1133">Transmembrane helix</keyword>
<feature type="non-terminal residue" evidence="12">
    <location>
        <position position="1"/>
    </location>
</feature>
<proteinExistence type="inferred from homology"/>
<dbReference type="GO" id="GO:0004995">
    <property type="term" value="F:tachykinin receptor activity"/>
    <property type="evidence" value="ECO:0007669"/>
    <property type="project" value="InterPro"/>
</dbReference>
<protein>
    <submittedName>
        <fullName evidence="12">Neuropeptide receptor A32 [Bombyx mori]</fullName>
    </submittedName>
</protein>
<evidence type="ECO:0000256" key="3">
    <source>
        <dbReference type="ARBA" id="ARBA00022475"/>
    </source>
</evidence>
<evidence type="ECO:0000259" key="11">
    <source>
        <dbReference type="PROSITE" id="PS50262"/>
    </source>
</evidence>
<evidence type="ECO:0000256" key="4">
    <source>
        <dbReference type="ARBA" id="ARBA00022692"/>
    </source>
</evidence>
<keyword evidence="4 10" id="KW-0812">Transmembrane</keyword>
<dbReference type="EMBL" id="HACA01006894">
    <property type="protein sequence ID" value="CDW24255.1"/>
    <property type="molecule type" value="Transcribed_RNA"/>
</dbReference>
<dbReference type="PRINTS" id="PR00244">
    <property type="entry name" value="NEUROKININR"/>
</dbReference>
<accession>A0A0K2TEF5</accession>
<sequence length="245" mass="28961">RAILYPLRPKLSKWFVRSVIMGIWTASILISLPAILYSQTFSLRSQTICILVWPDGLPHISIQDYVYNVIFFVMTYVVPMILMAFCYTRMGRHLWGSSLIGEETPTLLRNYQNKKRVVKMFFTIVTVFGICWCPYHVYFIYVYHDNSIVNKPYIQHVYLGFYWLAMANSIVNPIVYFWMNVRFRKYFIKIFLFIPHLFMSKKSHDHNWNDGTNIELNMIHSCQTSHNGMTVNRTYSSITTSNPSL</sequence>
<dbReference type="GO" id="GO:0005886">
    <property type="term" value="C:plasma membrane"/>
    <property type="evidence" value="ECO:0007669"/>
    <property type="project" value="UniProtKB-SubCell"/>
</dbReference>
<keyword evidence="7 10" id="KW-0472">Membrane</keyword>
<name>A0A0K2TEF5_LEPSM</name>
<keyword evidence="9" id="KW-0807">Transducer</keyword>
<evidence type="ECO:0000256" key="7">
    <source>
        <dbReference type="ARBA" id="ARBA00023136"/>
    </source>
</evidence>
<evidence type="ECO:0000313" key="12">
    <source>
        <dbReference type="EMBL" id="CDW24255.1"/>
    </source>
</evidence>
<dbReference type="Pfam" id="PF00001">
    <property type="entry name" value="7tm_1"/>
    <property type="match status" value="1"/>
</dbReference>
<comment type="similarity">
    <text evidence="2">Belongs to the G-protein coupled receptor 1 family.</text>
</comment>
<keyword evidence="3" id="KW-1003">Cell membrane</keyword>
<keyword evidence="6" id="KW-0297">G-protein coupled receptor</keyword>
<feature type="transmembrane region" description="Helical" evidence="10">
    <location>
        <begin position="161"/>
        <end position="179"/>
    </location>
</feature>
<dbReference type="InterPro" id="IPR017452">
    <property type="entry name" value="GPCR_Rhodpsn_7TM"/>
</dbReference>
<gene>
    <name evidence="12" type="primary">NGRA32</name>
</gene>
<dbReference type="Gene3D" id="1.20.1070.10">
    <property type="entry name" value="Rhodopsin 7-helix transmembrane proteins"/>
    <property type="match status" value="1"/>
</dbReference>
<reference evidence="12" key="1">
    <citation type="submission" date="2014-05" db="EMBL/GenBank/DDBJ databases">
        <authorList>
            <person name="Chronopoulou M."/>
        </authorList>
    </citation>
    <scope>NUCLEOTIDE SEQUENCE</scope>
    <source>
        <tissue evidence="12">Whole organism</tissue>
    </source>
</reference>
<dbReference type="SUPFAM" id="SSF81321">
    <property type="entry name" value="Family A G protein-coupled receptor-like"/>
    <property type="match status" value="1"/>
</dbReference>
<evidence type="ECO:0000256" key="1">
    <source>
        <dbReference type="ARBA" id="ARBA00004651"/>
    </source>
</evidence>
<feature type="transmembrane region" description="Helical" evidence="10">
    <location>
        <begin position="65"/>
        <end position="87"/>
    </location>
</feature>